<dbReference type="InterPro" id="IPR011990">
    <property type="entry name" value="TPR-like_helical_dom_sf"/>
</dbReference>
<evidence type="ECO:0000256" key="2">
    <source>
        <dbReference type="ARBA" id="ARBA00006275"/>
    </source>
</evidence>
<comment type="subcellular location">
    <subcellularLocation>
        <location evidence="1">Cell outer membrane</location>
    </subcellularLocation>
</comment>
<evidence type="ECO:0000256" key="5">
    <source>
        <dbReference type="ARBA" id="ARBA00023237"/>
    </source>
</evidence>
<dbReference type="Proteomes" id="UP000263098">
    <property type="component" value="Unassembled WGS sequence"/>
</dbReference>
<evidence type="ECO:0000256" key="3">
    <source>
        <dbReference type="ARBA" id="ARBA00022729"/>
    </source>
</evidence>
<comment type="caution">
    <text evidence="7">The sequence shown here is derived from an EMBL/GenBank/DDBJ whole genome shotgun (WGS) entry which is preliminary data.</text>
</comment>
<gene>
    <name evidence="7" type="ORF">DHW31_09690</name>
</gene>
<keyword evidence="4" id="KW-0472">Membrane</keyword>
<organism evidence="7 8">
    <name type="scientific">Bacteroides graminisolvens</name>
    <dbReference type="NCBI Taxonomy" id="477666"/>
    <lineage>
        <taxon>Bacteria</taxon>
        <taxon>Pseudomonadati</taxon>
        <taxon>Bacteroidota</taxon>
        <taxon>Bacteroidia</taxon>
        <taxon>Bacteroidales</taxon>
        <taxon>Bacteroidaceae</taxon>
        <taxon>Bacteroides</taxon>
    </lineage>
</organism>
<dbReference type="EMBL" id="DPVG01000354">
    <property type="protein sequence ID" value="HCK25030.1"/>
    <property type="molecule type" value="Genomic_DNA"/>
</dbReference>
<name>A0A3D2SHP2_9BACE</name>
<protein>
    <submittedName>
        <fullName evidence="7">RagB/SusD family nutrient uptake outer membrane protein</fullName>
    </submittedName>
</protein>
<evidence type="ECO:0000313" key="7">
    <source>
        <dbReference type="EMBL" id="HCK25030.1"/>
    </source>
</evidence>
<evidence type="ECO:0000313" key="8">
    <source>
        <dbReference type="Proteomes" id="UP000263098"/>
    </source>
</evidence>
<dbReference type="Pfam" id="PF07980">
    <property type="entry name" value="SusD_RagB"/>
    <property type="match status" value="1"/>
</dbReference>
<proteinExistence type="inferred from homology"/>
<reference evidence="7 8" key="1">
    <citation type="journal article" date="2018" name="Nat. Biotechnol.">
        <title>A standardized bacterial taxonomy based on genome phylogeny substantially revises the tree of life.</title>
        <authorList>
            <person name="Parks D.H."/>
            <person name="Chuvochina M."/>
            <person name="Waite D.W."/>
            <person name="Rinke C."/>
            <person name="Skarshewski A."/>
            <person name="Chaumeil P.A."/>
            <person name="Hugenholtz P."/>
        </authorList>
    </citation>
    <scope>NUCLEOTIDE SEQUENCE [LARGE SCALE GENOMIC DNA]</scope>
    <source>
        <strain evidence="7">UBA9667</strain>
    </source>
</reference>
<dbReference type="SUPFAM" id="SSF48452">
    <property type="entry name" value="TPR-like"/>
    <property type="match status" value="1"/>
</dbReference>
<keyword evidence="5" id="KW-0998">Cell outer membrane</keyword>
<dbReference type="InterPro" id="IPR012944">
    <property type="entry name" value="SusD_RagB_dom"/>
</dbReference>
<accession>A0A3D2SHP2</accession>
<keyword evidence="3" id="KW-0732">Signal</keyword>
<dbReference type="GO" id="GO:0009279">
    <property type="term" value="C:cell outer membrane"/>
    <property type="evidence" value="ECO:0007669"/>
    <property type="project" value="UniProtKB-SubCell"/>
</dbReference>
<evidence type="ECO:0000259" key="6">
    <source>
        <dbReference type="Pfam" id="PF07980"/>
    </source>
</evidence>
<dbReference type="Gene3D" id="1.25.40.390">
    <property type="match status" value="1"/>
</dbReference>
<evidence type="ECO:0000256" key="4">
    <source>
        <dbReference type="ARBA" id="ARBA00023136"/>
    </source>
</evidence>
<feature type="domain" description="RagB/SusD" evidence="6">
    <location>
        <begin position="4"/>
        <end position="83"/>
    </location>
</feature>
<comment type="similarity">
    <text evidence="2">Belongs to the SusD family.</text>
</comment>
<dbReference type="AlphaFoldDB" id="A0A3D2SHP2"/>
<sequence length="83" mass="9581">MSGAATLETVLEERAIELCGEQQRWFDLKRTHKLVDHVTKYNAQASSQIKEMHYYRPIPQSQIDAVTNFSTTEGQGFWQNTGY</sequence>
<evidence type="ECO:0000256" key="1">
    <source>
        <dbReference type="ARBA" id="ARBA00004442"/>
    </source>
</evidence>